<dbReference type="OrthoDB" id="1916590at2759"/>
<dbReference type="PANTHER" id="PTHR12981:SF0">
    <property type="entry name" value="ZINC FINGER PROTEIN-LIKE 1"/>
    <property type="match status" value="1"/>
</dbReference>
<dbReference type="GO" id="GO:0005794">
    <property type="term" value="C:Golgi apparatus"/>
    <property type="evidence" value="ECO:0007669"/>
    <property type="project" value="TreeGrafter"/>
</dbReference>
<comment type="caution">
    <text evidence="2">The sequence shown here is derived from an EMBL/GenBank/DDBJ whole genome shotgun (WGS) entry which is preliminary data.</text>
</comment>
<protein>
    <recommendedName>
        <fullName evidence="1">ZFPL1-like U-box domain-containing protein</fullName>
    </recommendedName>
</protein>
<proteinExistence type="predicted"/>
<dbReference type="Proteomes" id="UP000652761">
    <property type="component" value="Unassembled WGS sequence"/>
</dbReference>
<organism evidence="2 3">
    <name type="scientific">Colocasia esculenta</name>
    <name type="common">Wild taro</name>
    <name type="synonym">Arum esculentum</name>
    <dbReference type="NCBI Taxonomy" id="4460"/>
    <lineage>
        <taxon>Eukaryota</taxon>
        <taxon>Viridiplantae</taxon>
        <taxon>Streptophyta</taxon>
        <taxon>Embryophyta</taxon>
        <taxon>Tracheophyta</taxon>
        <taxon>Spermatophyta</taxon>
        <taxon>Magnoliopsida</taxon>
        <taxon>Liliopsida</taxon>
        <taxon>Araceae</taxon>
        <taxon>Aroideae</taxon>
        <taxon>Colocasieae</taxon>
        <taxon>Colocasia</taxon>
    </lineage>
</organism>
<dbReference type="PANTHER" id="PTHR12981">
    <property type="entry name" value="ZINC FINGER PROTEIN-LIKE 1"/>
    <property type="match status" value="1"/>
</dbReference>
<feature type="domain" description="ZFPL1-like U-box" evidence="1">
    <location>
        <begin position="4"/>
        <end position="35"/>
    </location>
</feature>
<gene>
    <name evidence="2" type="ORF">Taro_043108</name>
</gene>
<evidence type="ECO:0000313" key="2">
    <source>
        <dbReference type="EMBL" id="MQM10216.1"/>
    </source>
</evidence>
<keyword evidence="3" id="KW-1185">Reference proteome</keyword>
<dbReference type="InterPro" id="IPR058730">
    <property type="entry name" value="U-box_ZFPL1-like"/>
</dbReference>
<dbReference type="EMBL" id="NMUH01004612">
    <property type="protein sequence ID" value="MQM10216.1"/>
    <property type="molecule type" value="Genomic_DNA"/>
</dbReference>
<name>A0A843WR90_COLES</name>
<dbReference type="GO" id="GO:0016020">
    <property type="term" value="C:membrane"/>
    <property type="evidence" value="ECO:0007669"/>
    <property type="project" value="UniProtKB-SubCell"/>
</dbReference>
<evidence type="ECO:0000259" key="1">
    <source>
        <dbReference type="Pfam" id="PF25998"/>
    </source>
</evidence>
<sequence>MPQDVIHTNCLVSHIQSFPPQTAPAGYVCPACSSPGCIRMEKSIGPIQIGSGRFWPGIGRNRPWPIRSRIGRSRSRSADSSFH</sequence>
<dbReference type="AlphaFoldDB" id="A0A843WR90"/>
<feature type="non-terminal residue" evidence="2">
    <location>
        <position position="1"/>
    </location>
</feature>
<dbReference type="InterPro" id="IPR039043">
    <property type="entry name" value="ZFPL1"/>
</dbReference>
<dbReference type="GO" id="GO:0008270">
    <property type="term" value="F:zinc ion binding"/>
    <property type="evidence" value="ECO:0007669"/>
    <property type="project" value="UniProtKB-KW"/>
</dbReference>
<evidence type="ECO:0000313" key="3">
    <source>
        <dbReference type="Proteomes" id="UP000652761"/>
    </source>
</evidence>
<reference evidence="2" key="1">
    <citation type="submission" date="2017-07" db="EMBL/GenBank/DDBJ databases">
        <title>Taro Niue Genome Assembly and Annotation.</title>
        <authorList>
            <person name="Atibalentja N."/>
            <person name="Keating K."/>
            <person name="Fields C.J."/>
        </authorList>
    </citation>
    <scope>NUCLEOTIDE SEQUENCE</scope>
    <source>
        <strain evidence="2">Niue_2</strain>
        <tissue evidence="2">Leaf</tissue>
    </source>
</reference>
<accession>A0A843WR90</accession>
<dbReference type="Pfam" id="PF25998">
    <property type="entry name" value="U-box_ZFPL1"/>
    <property type="match status" value="1"/>
</dbReference>